<organism evidence="2 3">
    <name type="scientific">Circinella minor</name>
    <dbReference type="NCBI Taxonomy" id="1195481"/>
    <lineage>
        <taxon>Eukaryota</taxon>
        <taxon>Fungi</taxon>
        <taxon>Fungi incertae sedis</taxon>
        <taxon>Mucoromycota</taxon>
        <taxon>Mucoromycotina</taxon>
        <taxon>Mucoromycetes</taxon>
        <taxon>Mucorales</taxon>
        <taxon>Lichtheimiaceae</taxon>
        <taxon>Circinella</taxon>
    </lineage>
</organism>
<name>A0A8H7S614_9FUNG</name>
<proteinExistence type="predicted"/>
<feature type="transmembrane region" description="Helical" evidence="1">
    <location>
        <begin position="65"/>
        <end position="88"/>
    </location>
</feature>
<reference evidence="2 3" key="1">
    <citation type="submission" date="2020-12" db="EMBL/GenBank/DDBJ databases">
        <title>Metabolic potential, ecology and presence of endohyphal bacteria is reflected in genomic diversity of Mucoromycotina.</title>
        <authorList>
            <person name="Muszewska A."/>
            <person name="Okrasinska A."/>
            <person name="Steczkiewicz K."/>
            <person name="Drgas O."/>
            <person name="Orlowska M."/>
            <person name="Perlinska-Lenart U."/>
            <person name="Aleksandrzak-Piekarczyk T."/>
            <person name="Szatraj K."/>
            <person name="Zielenkiewicz U."/>
            <person name="Pilsyk S."/>
            <person name="Malc E."/>
            <person name="Mieczkowski P."/>
            <person name="Kruszewska J.S."/>
            <person name="Biernat P."/>
            <person name="Pawlowska J."/>
        </authorList>
    </citation>
    <scope>NUCLEOTIDE SEQUENCE [LARGE SCALE GENOMIC DNA]</scope>
    <source>
        <strain evidence="2 3">CBS 142.35</strain>
    </source>
</reference>
<evidence type="ECO:0008006" key="4">
    <source>
        <dbReference type="Google" id="ProtNLM"/>
    </source>
</evidence>
<gene>
    <name evidence="2" type="ORF">INT45_000280</name>
</gene>
<sequence>MSSSPTYHSVPINDISTSPTLQQPIKRGRSMLAAVMLGICIISFVLQTELAQYVQRTTNYHKPYLILYVSHCCYVFMAPIQFIGELIVRYKSPNKNILELIKDTARECKLELEQSLEDLQQVRGQQHVSRFSFCIRTVIYIAALLTIPSYLWYVSVNLTSMANLTAIFNTGCFFAYLFSIMMLGDKLVMSKIAAVFLCIAGVFTMAFWPSPDSNNNNDQVSDGTGDGDDDNNKSYAASIFGIVVAAFAAATYGFYEVYYKKYAAPPRPSVLFANAVTTGIGITTFLLLWIPIPIFHWIGHETFEVPDLRTFTYMLGIASMSVVYNATFMCVIALVNPVFAAVGVMLTVPAVAITDVFVTGIMTPPSTIVGSILILIGFYILNRQVKAES</sequence>
<dbReference type="Proteomes" id="UP000646827">
    <property type="component" value="Unassembled WGS sequence"/>
</dbReference>
<feature type="transmembrane region" description="Helical" evidence="1">
    <location>
        <begin position="338"/>
        <end position="358"/>
    </location>
</feature>
<dbReference type="EMBL" id="JAEPRB010000046">
    <property type="protein sequence ID" value="KAG2224249.1"/>
    <property type="molecule type" value="Genomic_DNA"/>
</dbReference>
<evidence type="ECO:0000313" key="3">
    <source>
        <dbReference type="Proteomes" id="UP000646827"/>
    </source>
</evidence>
<evidence type="ECO:0000256" key="1">
    <source>
        <dbReference type="SAM" id="Phobius"/>
    </source>
</evidence>
<evidence type="ECO:0000313" key="2">
    <source>
        <dbReference type="EMBL" id="KAG2224249.1"/>
    </source>
</evidence>
<feature type="transmembrane region" description="Helical" evidence="1">
    <location>
        <begin position="235"/>
        <end position="258"/>
    </location>
</feature>
<protein>
    <recommendedName>
        <fullName evidence="4">EamA domain-containing protein</fullName>
    </recommendedName>
</protein>
<dbReference type="SUPFAM" id="SSF103481">
    <property type="entry name" value="Multidrug resistance efflux transporter EmrE"/>
    <property type="match status" value="1"/>
</dbReference>
<dbReference type="OrthoDB" id="10062838at2759"/>
<keyword evidence="3" id="KW-1185">Reference proteome</keyword>
<dbReference type="InterPro" id="IPR026505">
    <property type="entry name" value="Solute_c_fam_35_mem_F3/F4"/>
</dbReference>
<keyword evidence="1" id="KW-0812">Transmembrane</keyword>
<feature type="transmembrane region" description="Helical" evidence="1">
    <location>
        <begin position="160"/>
        <end position="180"/>
    </location>
</feature>
<feature type="transmembrane region" description="Helical" evidence="1">
    <location>
        <begin position="270"/>
        <end position="290"/>
    </location>
</feature>
<keyword evidence="1" id="KW-0472">Membrane</keyword>
<dbReference type="PANTHER" id="PTHR19346:SF4">
    <property type="entry name" value="SUGAR PHOSPHATE TRANSPORTER DOMAIN-CONTAINING PROTEIN"/>
    <property type="match status" value="1"/>
</dbReference>
<feature type="transmembrane region" description="Helical" evidence="1">
    <location>
        <begin position="310"/>
        <end position="331"/>
    </location>
</feature>
<accession>A0A8H7S614</accession>
<feature type="transmembrane region" description="Helical" evidence="1">
    <location>
        <begin position="133"/>
        <end position="154"/>
    </location>
</feature>
<feature type="transmembrane region" description="Helical" evidence="1">
    <location>
        <begin position="31"/>
        <end position="53"/>
    </location>
</feature>
<feature type="transmembrane region" description="Helical" evidence="1">
    <location>
        <begin position="364"/>
        <end position="381"/>
    </location>
</feature>
<dbReference type="AlphaFoldDB" id="A0A8H7S614"/>
<dbReference type="PANTHER" id="PTHR19346">
    <property type="entry name" value="SUGAR PHOSPHATE TRANSPORTER DOMAIN-CONTAINING PROTEIN"/>
    <property type="match status" value="1"/>
</dbReference>
<feature type="transmembrane region" description="Helical" evidence="1">
    <location>
        <begin position="192"/>
        <end position="210"/>
    </location>
</feature>
<keyword evidence="1" id="KW-1133">Transmembrane helix</keyword>
<dbReference type="InterPro" id="IPR037185">
    <property type="entry name" value="EmrE-like"/>
</dbReference>
<comment type="caution">
    <text evidence="2">The sequence shown here is derived from an EMBL/GenBank/DDBJ whole genome shotgun (WGS) entry which is preliminary data.</text>
</comment>